<accession>A0A7K1LB22</accession>
<dbReference type="RefSeq" id="WP_156220804.1">
    <property type="nucleotide sequence ID" value="NZ_WOFH01000015.1"/>
</dbReference>
<proteinExistence type="predicted"/>
<comment type="caution">
    <text evidence="1">The sequence shown here is derived from an EMBL/GenBank/DDBJ whole genome shotgun (WGS) entry which is preliminary data.</text>
</comment>
<dbReference type="AlphaFoldDB" id="A0A7K1LB22"/>
<keyword evidence="2" id="KW-1185">Reference proteome</keyword>
<reference evidence="1 2" key="1">
    <citation type="submission" date="2019-11" db="EMBL/GenBank/DDBJ databases">
        <authorList>
            <person name="Cao P."/>
        </authorList>
    </citation>
    <scope>NUCLEOTIDE SEQUENCE [LARGE SCALE GENOMIC DNA]</scope>
    <source>
        <strain evidence="1 2">NEAU-AAG5</strain>
    </source>
</reference>
<dbReference type="EMBL" id="WOFH01000015">
    <property type="protein sequence ID" value="MUN41631.1"/>
    <property type="molecule type" value="Genomic_DNA"/>
</dbReference>
<sequence length="178" mass="19988">MTKDFEMLEAITLEVGVNYHAFFLIEEGCNPILAGKEGTVRIGIAESAAQRANFVTGRNDGTVRLAVEMSSSDPGARLHEYEDVVELPFESRDGVIALHSHWGLGYLKILPPLPDGPGHYRIRYHAKNMDEAEADGFGGDVIDSYLIQIWPKRTRHAKILQVRSRYARTCIEADFRRS</sequence>
<protein>
    <submittedName>
        <fullName evidence="1">Uncharacterized protein</fullName>
    </submittedName>
</protein>
<gene>
    <name evidence="1" type="ORF">GNZ18_34340</name>
</gene>
<evidence type="ECO:0000313" key="2">
    <source>
        <dbReference type="Proteomes" id="UP000432015"/>
    </source>
</evidence>
<name>A0A7K1LB22_9ACTN</name>
<organism evidence="1 2">
    <name type="scientific">Actinomadura litoris</name>
    <dbReference type="NCBI Taxonomy" id="2678616"/>
    <lineage>
        <taxon>Bacteria</taxon>
        <taxon>Bacillati</taxon>
        <taxon>Actinomycetota</taxon>
        <taxon>Actinomycetes</taxon>
        <taxon>Streptosporangiales</taxon>
        <taxon>Thermomonosporaceae</taxon>
        <taxon>Actinomadura</taxon>
    </lineage>
</organism>
<evidence type="ECO:0000313" key="1">
    <source>
        <dbReference type="EMBL" id="MUN41631.1"/>
    </source>
</evidence>
<dbReference type="Proteomes" id="UP000432015">
    <property type="component" value="Unassembled WGS sequence"/>
</dbReference>